<protein>
    <submittedName>
        <fullName evidence="1">Uncharacterized protein</fullName>
    </submittedName>
</protein>
<dbReference type="Proteomes" id="UP000823773">
    <property type="component" value="Unassembled WGS sequence"/>
</dbReference>
<evidence type="ECO:0000313" key="1">
    <source>
        <dbReference type="EMBL" id="MBP1871622.1"/>
    </source>
</evidence>
<reference evidence="1" key="1">
    <citation type="submission" date="2021-03" db="EMBL/GenBank/DDBJ databases">
        <title>Genomic Encyclopedia of Type Strains, Phase IV (KMG-IV): sequencing the most valuable type-strain genomes for metagenomic binning, comparative biology and taxonomic classification.</title>
        <authorList>
            <person name="Goeker M."/>
        </authorList>
    </citation>
    <scope>NUCLEOTIDE SEQUENCE</scope>
    <source>
        <strain evidence="1">DSM 18131</strain>
    </source>
</reference>
<comment type="caution">
    <text evidence="1">The sequence shown here is derived from an EMBL/GenBank/DDBJ whole genome shotgun (WGS) entry which is preliminary data.</text>
</comment>
<name>A0ACC5SRY2_ENSAD</name>
<organism evidence="1 2">
    <name type="scientific">Ensifer adhaerens</name>
    <name type="common">Sinorhizobium morelense</name>
    <dbReference type="NCBI Taxonomy" id="106592"/>
    <lineage>
        <taxon>Bacteria</taxon>
        <taxon>Pseudomonadati</taxon>
        <taxon>Pseudomonadota</taxon>
        <taxon>Alphaproteobacteria</taxon>
        <taxon>Hyphomicrobiales</taxon>
        <taxon>Rhizobiaceae</taxon>
        <taxon>Sinorhizobium/Ensifer group</taxon>
        <taxon>Ensifer</taxon>
    </lineage>
</organism>
<proteinExistence type="predicted"/>
<keyword evidence="2" id="KW-1185">Reference proteome</keyword>
<gene>
    <name evidence="1" type="ORF">J2Z19_001334</name>
</gene>
<evidence type="ECO:0000313" key="2">
    <source>
        <dbReference type="Proteomes" id="UP000823773"/>
    </source>
</evidence>
<dbReference type="EMBL" id="JAGGJR010000002">
    <property type="protein sequence ID" value="MBP1871622.1"/>
    <property type="molecule type" value="Genomic_DNA"/>
</dbReference>
<sequence>MTEAKASGSRIGEWFENRRTAKAICPAEGTIEPIGKSAGQNTTEPKESRQMEVFCPLSSFIGDEDEKHVGDP</sequence>
<accession>A0ACC5SRY2</accession>